<reference evidence="3 4" key="1">
    <citation type="submission" date="2021-03" db="EMBL/GenBank/DDBJ databases">
        <title>novel species isolated from a fishpond in China.</title>
        <authorList>
            <person name="Lu H."/>
            <person name="Cai Z."/>
        </authorList>
    </citation>
    <scope>NUCLEOTIDE SEQUENCE [LARGE SCALE GENOMIC DNA]</scope>
    <source>
        <strain evidence="3 4">Y57</strain>
    </source>
</reference>
<organism evidence="3 4">
    <name type="scientific">Bowmanella yangjiangensis</name>
    <dbReference type="NCBI Taxonomy" id="2811230"/>
    <lineage>
        <taxon>Bacteria</taxon>
        <taxon>Pseudomonadati</taxon>
        <taxon>Pseudomonadota</taxon>
        <taxon>Gammaproteobacteria</taxon>
        <taxon>Alteromonadales</taxon>
        <taxon>Alteromonadaceae</taxon>
        <taxon>Bowmanella</taxon>
    </lineage>
</organism>
<dbReference type="PIRSF" id="PIRSF029557">
    <property type="entry name" value="UCP029557"/>
    <property type="match status" value="1"/>
</dbReference>
<keyword evidence="4" id="KW-1185">Reference proteome</keyword>
<protein>
    <submittedName>
        <fullName evidence="3">DUF1285 domain-containing protein</fullName>
    </submittedName>
</protein>
<name>A0ABS3D196_9ALTE</name>
<dbReference type="Pfam" id="PF21028">
    <property type="entry name" value="DUF1285_C"/>
    <property type="match status" value="1"/>
</dbReference>
<dbReference type="InterPro" id="IPR048342">
    <property type="entry name" value="DUF1285_C"/>
</dbReference>
<dbReference type="Gene3D" id="3.10.540.10">
    <property type="entry name" value="duf1285 like domain"/>
    <property type="match status" value="1"/>
</dbReference>
<evidence type="ECO:0000313" key="4">
    <source>
        <dbReference type="Proteomes" id="UP000663992"/>
    </source>
</evidence>
<dbReference type="InterPro" id="IPR048341">
    <property type="entry name" value="DUF1285_N"/>
</dbReference>
<dbReference type="InterPro" id="IPR023361">
    <property type="entry name" value="DUF1285_beta_roll_sf"/>
</dbReference>
<dbReference type="Gene3D" id="2.30.270.10">
    <property type="entry name" value="duf1285 protein"/>
    <property type="match status" value="1"/>
</dbReference>
<evidence type="ECO:0000313" key="3">
    <source>
        <dbReference type="EMBL" id="MBN7821679.1"/>
    </source>
</evidence>
<evidence type="ECO:0000259" key="1">
    <source>
        <dbReference type="Pfam" id="PF06938"/>
    </source>
</evidence>
<gene>
    <name evidence="3" type="ORF">J0A65_17555</name>
</gene>
<dbReference type="RefSeq" id="WP_206595647.1">
    <property type="nucleotide sequence ID" value="NZ_JAFKCS010000021.1"/>
</dbReference>
<evidence type="ECO:0000259" key="2">
    <source>
        <dbReference type="Pfam" id="PF21028"/>
    </source>
</evidence>
<sequence length="178" mass="20271">MKLQDIQASLTEQDSTLPPVEDWHPDYCGELDLEIHHDGSWHYQGSPIGRRSLVTLFARVLVREGEKYYLVTPVEKVGIQVADAPFLVTGWQRQDGHLLFSTNVGEQYLVSDEHPVQLLTDKVSGDLLPYLLVRRNLYARLHQNVFYQLAELGMPGEINNTRHLLLSSGNYQFSLGLL</sequence>
<dbReference type="Pfam" id="PF06938">
    <property type="entry name" value="DUF1285_N"/>
    <property type="match status" value="1"/>
</dbReference>
<feature type="domain" description="DUF1285" evidence="1">
    <location>
        <begin position="18"/>
        <end position="84"/>
    </location>
</feature>
<accession>A0ABS3D196</accession>
<dbReference type="EMBL" id="JAFKCS010000021">
    <property type="protein sequence ID" value="MBN7821679.1"/>
    <property type="molecule type" value="Genomic_DNA"/>
</dbReference>
<feature type="domain" description="DUF1285" evidence="2">
    <location>
        <begin position="85"/>
        <end position="175"/>
    </location>
</feature>
<dbReference type="InterPro" id="IPR010707">
    <property type="entry name" value="DUF1285"/>
</dbReference>
<dbReference type="Proteomes" id="UP000663992">
    <property type="component" value="Unassembled WGS sequence"/>
</dbReference>
<comment type="caution">
    <text evidence="3">The sequence shown here is derived from an EMBL/GenBank/DDBJ whole genome shotgun (WGS) entry which is preliminary data.</text>
</comment>
<proteinExistence type="predicted"/>